<dbReference type="InterPro" id="IPR036390">
    <property type="entry name" value="WH_DNA-bd_sf"/>
</dbReference>
<dbReference type="Proteomes" id="UP000184184">
    <property type="component" value="Unassembled WGS sequence"/>
</dbReference>
<evidence type="ECO:0000313" key="6">
    <source>
        <dbReference type="EMBL" id="SHN22115.1"/>
    </source>
</evidence>
<dbReference type="STRING" id="1027249.SAMN05216179_2514"/>
<dbReference type="Pfam" id="PF00126">
    <property type="entry name" value="HTH_1"/>
    <property type="match status" value="1"/>
</dbReference>
<dbReference type="EMBL" id="FRCZ01000005">
    <property type="protein sequence ID" value="SHN22115.1"/>
    <property type="molecule type" value="Genomic_DNA"/>
</dbReference>
<evidence type="ECO:0000256" key="2">
    <source>
        <dbReference type="ARBA" id="ARBA00023015"/>
    </source>
</evidence>
<gene>
    <name evidence="6" type="ORF">SAMN05216179_2514</name>
</gene>
<dbReference type="GO" id="GO:0003677">
    <property type="term" value="F:DNA binding"/>
    <property type="evidence" value="ECO:0007669"/>
    <property type="project" value="UniProtKB-KW"/>
</dbReference>
<evidence type="ECO:0000256" key="3">
    <source>
        <dbReference type="ARBA" id="ARBA00023125"/>
    </source>
</evidence>
<dbReference type="InterPro" id="IPR005119">
    <property type="entry name" value="LysR_subst-bd"/>
</dbReference>
<dbReference type="AlphaFoldDB" id="A0A1M7PX34"/>
<keyword evidence="2" id="KW-0805">Transcription regulation</keyword>
<name>A0A1M7PX34_9BACI</name>
<dbReference type="PANTHER" id="PTHR30419:SF8">
    <property type="entry name" value="NITROGEN ASSIMILATION TRANSCRIPTIONAL ACTIVATOR-RELATED"/>
    <property type="match status" value="1"/>
</dbReference>
<dbReference type="RefSeq" id="WP_073202196.1">
    <property type="nucleotide sequence ID" value="NZ_FRCZ01000005.1"/>
</dbReference>
<dbReference type="GO" id="GO:0005829">
    <property type="term" value="C:cytosol"/>
    <property type="evidence" value="ECO:0007669"/>
    <property type="project" value="TreeGrafter"/>
</dbReference>
<feature type="domain" description="HTH lysR-type" evidence="5">
    <location>
        <begin position="1"/>
        <end position="58"/>
    </location>
</feature>
<evidence type="ECO:0000259" key="5">
    <source>
        <dbReference type="PROSITE" id="PS50931"/>
    </source>
</evidence>
<organism evidence="6 7">
    <name type="scientific">Gracilibacillus kekensis</name>
    <dbReference type="NCBI Taxonomy" id="1027249"/>
    <lineage>
        <taxon>Bacteria</taxon>
        <taxon>Bacillati</taxon>
        <taxon>Bacillota</taxon>
        <taxon>Bacilli</taxon>
        <taxon>Bacillales</taxon>
        <taxon>Bacillaceae</taxon>
        <taxon>Gracilibacillus</taxon>
    </lineage>
</organism>
<dbReference type="SUPFAM" id="SSF53850">
    <property type="entry name" value="Periplasmic binding protein-like II"/>
    <property type="match status" value="1"/>
</dbReference>
<evidence type="ECO:0000256" key="1">
    <source>
        <dbReference type="ARBA" id="ARBA00009437"/>
    </source>
</evidence>
<dbReference type="PRINTS" id="PR00039">
    <property type="entry name" value="HTHLYSR"/>
</dbReference>
<dbReference type="SUPFAM" id="SSF46785">
    <property type="entry name" value="Winged helix' DNA-binding domain"/>
    <property type="match status" value="1"/>
</dbReference>
<dbReference type="FunFam" id="1.10.10.10:FF:000001">
    <property type="entry name" value="LysR family transcriptional regulator"/>
    <property type="match status" value="1"/>
</dbReference>
<dbReference type="Gene3D" id="1.10.10.10">
    <property type="entry name" value="Winged helix-like DNA-binding domain superfamily/Winged helix DNA-binding domain"/>
    <property type="match status" value="1"/>
</dbReference>
<dbReference type="InterPro" id="IPR000847">
    <property type="entry name" value="LysR_HTH_N"/>
</dbReference>
<dbReference type="GO" id="GO:0003700">
    <property type="term" value="F:DNA-binding transcription factor activity"/>
    <property type="evidence" value="ECO:0007669"/>
    <property type="project" value="InterPro"/>
</dbReference>
<dbReference type="Pfam" id="PF03466">
    <property type="entry name" value="LysR_substrate"/>
    <property type="match status" value="1"/>
</dbReference>
<dbReference type="Gene3D" id="3.40.190.290">
    <property type="match status" value="1"/>
</dbReference>
<evidence type="ECO:0000313" key="7">
    <source>
        <dbReference type="Proteomes" id="UP000184184"/>
    </source>
</evidence>
<dbReference type="CDD" id="cd08438">
    <property type="entry name" value="PBP2_CidR"/>
    <property type="match status" value="1"/>
</dbReference>
<dbReference type="InterPro" id="IPR036388">
    <property type="entry name" value="WH-like_DNA-bd_sf"/>
</dbReference>
<keyword evidence="4" id="KW-0804">Transcription</keyword>
<accession>A0A1M7PX34</accession>
<keyword evidence="7" id="KW-1185">Reference proteome</keyword>
<evidence type="ECO:0000256" key="4">
    <source>
        <dbReference type="ARBA" id="ARBA00023163"/>
    </source>
</evidence>
<reference evidence="6 7" key="1">
    <citation type="submission" date="2016-11" db="EMBL/GenBank/DDBJ databases">
        <authorList>
            <person name="Jaros S."/>
            <person name="Januszkiewicz K."/>
            <person name="Wedrychowicz H."/>
        </authorList>
    </citation>
    <scope>NUCLEOTIDE SEQUENCE [LARGE SCALE GENOMIC DNA]</scope>
    <source>
        <strain evidence="6 7">CGMCC 1.10681</strain>
    </source>
</reference>
<dbReference type="PANTHER" id="PTHR30419">
    <property type="entry name" value="HTH-TYPE TRANSCRIPTIONAL REGULATOR YBHD"/>
    <property type="match status" value="1"/>
</dbReference>
<protein>
    <submittedName>
        <fullName evidence="6">DNA-binding transcriptional regulator, LysR family</fullName>
    </submittedName>
</protein>
<dbReference type="PROSITE" id="PS50931">
    <property type="entry name" value="HTH_LYSR"/>
    <property type="match status" value="1"/>
</dbReference>
<keyword evidence="3 6" id="KW-0238">DNA-binding</keyword>
<sequence>MDFKHLQYFLEVTNTENFTQAAENLYITQPALSRIIKALEDELGVPLFIRSRKKIQLTDAGMVLRKHASTIVSQLHILDDEMDQLRTIKTGHIRIGLPTVVNSFFFSKLIAEFHELYPGVTFQLEEYGSKIIEEKLTIGELDCGVSVLTNQHPSFDYYTFVEDTLNLVVAEDHVLAKKQEIKIEDLKNESFIMFNQDFESRNIIINACKKAGFTPKIVSETSQIDFLEEMVATRLGVTLLPSSTSKELTKNIKSIPIHNPEITWSLAFIWKKDTYLSQTNKQFINFTKEKLIKHNAT</sequence>
<dbReference type="OrthoDB" id="9803735at2"/>
<comment type="similarity">
    <text evidence="1">Belongs to the LysR transcriptional regulatory family.</text>
</comment>
<proteinExistence type="inferred from homology"/>
<dbReference type="InterPro" id="IPR050950">
    <property type="entry name" value="HTH-type_LysR_regulators"/>
</dbReference>